<dbReference type="InterPro" id="IPR010982">
    <property type="entry name" value="Lambda_DNA-bd_dom_sf"/>
</dbReference>
<dbReference type="PANTHER" id="PTHR35010:SF2">
    <property type="entry name" value="BLL4672 PROTEIN"/>
    <property type="match status" value="1"/>
</dbReference>
<dbReference type="SMART" id="SM00530">
    <property type="entry name" value="HTH_XRE"/>
    <property type="match status" value="1"/>
</dbReference>
<dbReference type="Gene3D" id="3.30.450.180">
    <property type="match status" value="1"/>
</dbReference>
<keyword evidence="3" id="KW-1185">Reference proteome</keyword>
<proteinExistence type="predicted"/>
<name>A0A543GHJ9_9PSEU</name>
<dbReference type="Proteomes" id="UP000319818">
    <property type="component" value="Unassembled WGS sequence"/>
</dbReference>
<protein>
    <submittedName>
        <fullName evidence="2">Helix-turn-helix protein</fullName>
    </submittedName>
</protein>
<dbReference type="InterPro" id="IPR041413">
    <property type="entry name" value="MLTR_LBD"/>
</dbReference>
<accession>A0A543GHJ9</accession>
<feature type="domain" description="HTH cro/C1-type" evidence="1">
    <location>
        <begin position="52"/>
        <end position="124"/>
    </location>
</feature>
<gene>
    <name evidence="2" type="ORF">FB388_2961</name>
</gene>
<dbReference type="CDD" id="cd00093">
    <property type="entry name" value="HTH_XRE"/>
    <property type="match status" value="1"/>
</dbReference>
<evidence type="ECO:0000313" key="3">
    <source>
        <dbReference type="Proteomes" id="UP000319818"/>
    </source>
</evidence>
<evidence type="ECO:0000313" key="2">
    <source>
        <dbReference type="EMBL" id="TQM45561.1"/>
    </source>
</evidence>
<dbReference type="Pfam" id="PF13560">
    <property type="entry name" value="HTH_31"/>
    <property type="match status" value="1"/>
</dbReference>
<dbReference type="GO" id="GO:0003677">
    <property type="term" value="F:DNA binding"/>
    <property type="evidence" value="ECO:0007669"/>
    <property type="project" value="InterPro"/>
</dbReference>
<dbReference type="EMBL" id="VFPH01000001">
    <property type="protein sequence ID" value="TQM45561.1"/>
    <property type="molecule type" value="Genomic_DNA"/>
</dbReference>
<sequence length="325" mass="34940">MMIVPPMVRSAGPATRVPAGAGVAGTTVPATGRRTLDGVPNPSRRRPELAAFLRSRRARIRPVDVGLVPGPSRRTPGLRREEVAVLSGVGSTWYTWLEQGRPINVSAEVLTAVARSLRLDAAEQAYLHRLAGLPGVPPPAPADRIGPEVQQVLDALAPLPACVLDARFDVHAWNAPYAVLWRRTLADPRRNVLRQCFTLPPCCSPFAVDREAELRQLVALLRSEWAGHAGDPAWEEFVADLGAASPEFAEMWAAQDVAVAATRVKHFRHAAVGDIAMSVTTFGVTEAPGLRMTVYTPVDDASRGRVEQLLADPAAPPADHEHGSC</sequence>
<dbReference type="AlphaFoldDB" id="A0A543GHJ9"/>
<evidence type="ECO:0000259" key="1">
    <source>
        <dbReference type="SMART" id="SM00530"/>
    </source>
</evidence>
<dbReference type="SUPFAM" id="SSF47413">
    <property type="entry name" value="lambda repressor-like DNA-binding domains"/>
    <property type="match status" value="1"/>
</dbReference>
<dbReference type="PANTHER" id="PTHR35010">
    <property type="entry name" value="BLL4672 PROTEIN-RELATED"/>
    <property type="match status" value="1"/>
</dbReference>
<reference evidence="2 3" key="1">
    <citation type="submission" date="2019-06" db="EMBL/GenBank/DDBJ databases">
        <title>Sequencing the genomes of 1000 actinobacteria strains.</title>
        <authorList>
            <person name="Klenk H.-P."/>
        </authorList>
    </citation>
    <scope>NUCLEOTIDE SEQUENCE [LARGE SCALE GENOMIC DNA]</scope>
    <source>
        <strain evidence="2 3">DSM 45511</strain>
    </source>
</reference>
<dbReference type="Gene3D" id="1.10.260.40">
    <property type="entry name" value="lambda repressor-like DNA-binding domains"/>
    <property type="match status" value="1"/>
</dbReference>
<dbReference type="InterPro" id="IPR001387">
    <property type="entry name" value="Cro/C1-type_HTH"/>
</dbReference>
<dbReference type="Pfam" id="PF17765">
    <property type="entry name" value="MLTR_LBD"/>
    <property type="match status" value="1"/>
</dbReference>
<organism evidence="2 3">
    <name type="scientific">Pseudonocardia cypriaca</name>
    <dbReference type="NCBI Taxonomy" id="882449"/>
    <lineage>
        <taxon>Bacteria</taxon>
        <taxon>Bacillati</taxon>
        <taxon>Actinomycetota</taxon>
        <taxon>Actinomycetes</taxon>
        <taxon>Pseudonocardiales</taxon>
        <taxon>Pseudonocardiaceae</taxon>
        <taxon>Pseudonocardia</taxon>
    </lineage>
</organism>
<comment type="caution">
    <text evidence="2">The sequence shown here is derived from an EMBL/GenBank/DDBJ whole genome shotgun (WGS) entry which is preliminary data.</text>
</comment>